<keyword evidence="3" id="KW-1185">Reference proteome</keyword>
<evidence type="ECO:0000256" key="1">
    <source>
        <dbReference type="SAM" id="MobiDB-lite"/>
    </source>
</evidence>
<protein>
    <submittedName>
        <fullName evidence="2">Uncharacterized protein</fullName>
    </submittedName>
</protein>
<feature type="region of interest" description="Disordered" evidence="1">
    <location>
        <begin position="27"/>
        <end position="64"/>
    </location>
</feature>
<feature type="non-terminal residue" evidence="2">
    <location>
        <position position="1"/>
    </location>
</feature>
<dbReference type="EMBL" id="JASCZI010242102">
    <property type="protein sequence ID" value="MED6209593.1"/>
    <property type="molecule type" value="Genomic_DNA"/>
</dbReference>
<feature type="compositionally biased region" description="Basic residues" evidence="1">
    <location>
        <begin position="43"/>
        <end position="53"/>
    </location>
</feature>
<accession>A0ABU6YKF9</accession>
<reference evidence="2 3" key="1">
    <citation type="journal article" date="2023" name="Plants (Basel)">
        <title>Bridging the Gap: Combining Genomics and Transcriptomics Approaches to Understand Stylosanthes scabra, an Orphan Legume from the Brazilian Caatinga.</title>
        <authorList>
            <person name="Ferreira-Neto J.R.C."/>
            <person name="da Silva M.D."/>
            <person name="Binneck E."/>
            <person name="de Melo N.F."/>
            <person name="da Silva R.H."/>
            <person name="de Melo A.L.T.M."/>
            <person name="Pandolfi V."/>
            <person name="Bustamante F.O."/>
            <person name="Brasileiro-Vidal A.C."/>
            <person name="Benko-Iseppon A.M."/>
        </authorList>
    </citation>
    <scope>NUCLEOTIDE SEQUENCE [LARGE SCALE GENOMIC DNA]</scope>
    <source>
        <tissue evidence="2">Leaves</tissue>
    </source>
</reference>
<comment type="caution">
    <text evidence="2">The sequence shown here is derived from an EMBL/GenBank/DDBJ whole genome shotgun (WGS) entry which is preliminary data.</text>
</comment>
<gene>
    <name evidence="2" type="ORF">PIB30_056204</name>
</gene>
<dbReference type="Proteomes" id="UP001341840">
    <property type="component" value="Unassembled WGS sequence"/>
</dbReference>
<proteinExistence type="predicted"/>
<evidence type="ECO:0000313" key="3">
    <source>
        <dbReference type="Proteomes" id="UP001341840"/>
    </source>
</evidence>
<name>A0ABU6YKF9_9FABA</name>
<evidence type="ECO:0000313" key="2">
    <source>
        <dbReference type="EMBL" id="MED6209593.1"/>
    </source>
</evidence>
<sequence length="78" mass="9241">QPEINLAHEWNQQLTTILAATQTKNRNRDLGKARTTYNTLSRSTRHHKNAKARIKTEKKTRTKRHRHLWNNLFAAEEP</sequence>
<organism evidence="2 3">
    <name type="scientific">Stylosanthes scabra</name>
    <dbReference type="NCBI Taxonomy" id="79078"/>
    <lineage>
        <taxon>Eukaryota</taxon>
        <taxon>Viridiplantae</taxon>
        <taxon>Streptophyta</taxon>
        <taxon>Embryophyta</taxon>
        <taxon>Tracheophyta</taxon>
        <taxon>Spermatophyta</taxon>
        <taxon>Magnoliopsida</taxon>
        <taxon>eudicotyledons</taxon>
        <taxon>Gunneridae</taxon>
        <taxon>Pentapetalae</taxon>
        <taxon>rosids</taxon>
        <taxon>fabids</taxon>
        <taxon>Fabales</taxon>
        <taxon>Fabaceae</taxon>
        <taxon>Papilionoideae</taxon>
        <taxon>50 kb inversion clade</taxon>
        <taxon>dalbergioids sensu lato</taxon>
        <taxon>Dalbergieae</taxon>
        <taxon>Pterocarpus clade</taxon>
        <taxon>Stylosanthes</taxon>
    </lineage>
</organism>